<dbReference type="EMBL" id="CAWUPB010000892">
    <property type="protein sequence ID" value="CAK7328022.1"/>
    <property type="molecule type" value="Genomic_DNA"/>
</dbReference>
<keyword evidence="2" id="KW-1185">Reference proteome</keyword>
<reference evidence="1 2" key="1">
    <citation type="submission" date="2024-01" db="EMBL/GenBank/DDBJ databases">
        <authorList>
            <person name="Waweru B."/>
        </authorList>
    </citation>
    <scope>NUCLEOTIDE SEQUENCE [LARGE SCALE GENOMIC DNA]</scope>
</reference>
<dbReference type="AlphaFoldDB" id="A0AAV1R227"/>
<sequence length="102" mass="11425">MVEDYEFAGGFYPNMHPQDGVIIDDTDLGTKHSEARFSQGLGKSIGVMINNGDIRELKRTNGDFSTYKVIVQVRYASSVSEKQGGYSEDLVRIEVISDYDHD</sequence>
<protein>
    <submittedName>
        <fullName evidence="1">Uncharacterized protein</fullName>
    </submittedName>
</protein>
<accession>A0AAV1R227</accession>
<proteinExistence type="predicted"/>
<dbReference type="Proteomes" id="UP001314170">
    <property type="component" value="Unassembled WGS sequence"/>
</dbReference>
<evidence type="ECO:0000313" key="1">
    <source>
        <dbReference type="EMBL" id="CAK7328022.1"/>
    </source>
</evidence>
<evidence type="ECO:0000313" key="2">
    <source>
        <dbReference type="Proteomes" id="UP001314170"/>
    </source>
</evidence>
<comment type="caution">
    <text evidence="1">The sequence shown here is derived from an EMBL/GenBank/DDBJ whole genome shotgun (WGS) entry which is preliminary data.</text>
</comment>
<name>A0AAV1R227_9ROSI</name>
<gene>
    <name evidence="1" type="ORF">DCAF_LOCUS5741</name>
</gene>
<organism evidence="1 2">
    <name type="scientific">Dovyalis caffra</name>
    <dbReference type="NCBI Taxonomy" id="77055"/>
    <lineage>
        <taxon>Eukaryota</taxon>
        <taxon>Viridiplantae</taxon>
        <taxon>Streptophyta</taxon>
        <taxon>Embryophyta</taxon>
        <taxon>Tracheophyta</taxon>
        <taxon>Spermatophyta</taxon>
        <taxon>Magnoliopsida</taxon>
        <taxon>eudicotyledons</taxon>
        <taxon>Gunneridae</taxon>
        <taxon>Pentapetalae</taxon>
        <taxon>rosids</taxon>
        <taxon>fabids</taxon>
        <taxon>Malpighiales</taxon>
        <taxon>Salicaceae</taxon>
        <taxon>Flacourtieae</taxon>
        <taxon>Dovyalis</taxon>
    </lineage>
</organism>